<comment type="caution">
    <text evidence="1">The sequence shown here is derived from an EMBL/GenBank/DDBJ whole genome shotgun (WGS) entry which is preliminary data.</text>
</comment>
<evidence type="ECO:0000313" key="1">
    <source>
        <dbReference type="EMBL" id="MFC7141213.1"/>
    </source>
</evidence>
<organism evidence="1 2">
    <name type="scientific">Halosimplex aquaticum</name>
    <dbReference type="NCBI Taxonomy" id="3026162"/>
    <lineage>
        <taxon>Archaea</taxon>
        <taxon>Methanobacteriati</taxon>
        <taxon>Methanobacteriota</taxon>
        <taxon>Stenosarchaea group</taxon>
        <taxon>Halobacteria</taxon>
        <taxon>Halobacteriales</taxon>
        <taxon>Haloarculaceae</taxon>
        <taxon>Halosimplex</taxon>
    </lineage>
</organism>
<evidence type="ECO:0000313" key="2">
    <source>
        <dbReference type="Proteomes" id="UP001596432"/>
    </source>
</evidence>
<gene>
    <name evidence="1" type="ORF">ACFQMA_15415</name>
</gene>
<dbReference type="GeneID" id="78821522"/>
<proteinExistence type="predicted"/>
<dbReference type="Proteomes" id="UP001596432">
    <property type="component" value="Unassembled WGS sequence"/>
</dbReference>
<protein>
    <recommendedName>
        <fullName evidence="3">Roadblock/LAMTOR2 domain-containing protein</fullName>
    </recommendedName>
</protein>
<reference evidence="1 2" key="1">
    <citation type="journal article" date="2019" name="Int. J. Syst. Evol. Microbiol.">
        <title>The Global Catalogue of Microorganisms (GCM) 10K type strain sequencing project: providing services to taxonomists for standard genome sequencing and annotation.</title>
        <authorList>
            <consortium name="The Broad Institute Genomics Platform"/>
            <consortium name="The Broad Institute Genome Sequencing Center for Infectious Disease"/>
            <person name="Wu L."/>
            <person name="Ma J."/>
        </authorList>
    </citation>
    <scope>NUCLEOTIDE SEQUENCE [LARGE SCALE GENOMIC DNA]</scope>
    <source>
        <strain evidence="1 2">XZYJT29</strain>
    </source>
</reference>
<name>A0ABD5Y1E5_9EURY</name>
<dbReference type="Pfam" id="PF24366">
    <property type="entry name" value="DUF7522"/>
    <property type="match status" value="1"/>
</dbReference>
<evidence type="ECO:0008006" key="3">
    <source>
        <dbReference type="Google" id="ProtNLM"/>
    </source>
</evidence>
<keyword evidence="2" id="KW-1185">Reference proteome</keyword>
<dbReference type="RefSeq" id="WP_274322301.1">
    <property type="nucleotide sequence ID" value="NZ_CP118158.1"/>
</dbReference>
<dbReference type="EMBL" id="JBHTAS010000001">
    <property type="protein sequence ID" value="MFC7141213.1"/>
    <property type="molecule type" value="Genomic_DNA"/>
</dbReference>
<sequence>MVAGDRAALVDALRDAAGDDLRLAATYDEDGYEVFYSRPDAAERAEKYADRVHDELILQGLGRGHLEDLFAAGRLECSIHRFEELTAFHFATGEFTGLFVSVDSDADLPLATFAETCTEFL</sequence>
<dbReference type="AlphaFoldDB" id="A0ABD5Y1E5"/>
<dbReference type="InterPro" id="IPR055944">
    <property type="entry name" value="DUF7522"/>
</dbReference>
<accession>A0ABD5Y1E5</accession>